<feature type="repeat" description="PPR" evidence="2">
    <location>
        <begin position="314"/>
        <end position="348"/>
    </location>
</feature>
<dbReference type="Pfam" id="PF20431">
    <property type="entry name" value="E_motif"/>
    <property type="match status" value="1"/>
</dbReference>
<dbReference type="SUPFAM" id="SSF48452">
    <property type="entry name" value="TPR-like"/>
    <property type="match status" value="1"/>
</dbReference>
<dbReference type="InterPro" id="IPR046848">
    <property type="entry name" value="E_motif"/>
</dbReference>
<dbReference type="FunFam" id="1.25.40.10:FF:000031">
    <property type="entry name" value="Pentatricopeptide repeat-containing protein mitochondrial"/>
    <property type="match status" value="2"/>
</dbReference>
<feature type="repeat" description="PPR" evidence="2">
    <location>
        <begin position="283"/>
        <end position="313"/>
    </location>
</feature>
<evidence type="ECO:0000256" key="2">
    <source>
        <dbReference type="PROSITE-ProRule" id="PRU00708"/>
    </source>
</evidence>
<dbReference type="Pfam" id="PF01535">
    <property type="entry name" value="PPR"/>
    <property type="match status" value="2"/>
</dbReference>
<dbReference type="Proteomes" id="UP001419268">
    <property type="component" value="Unassembled WGS sequence"/>
</dbReference>
<reference evidence="3 4" key="1">
    <citation type="submission" date="2024-01" db="EMBL/GenBank/DDBJ databases">
        <title>Genome assemblies of Stephania.</title>
        <authorList>
            <person name="Yang L."/>
        </authorList>
    </citation>
    <scope>NUCLEOTIDE SEQUENCE [LARGE SCALE GENOMIC DNA]</scope>
    <source>
        <strain evidence="3">JXDWG</strain>
        <tissue evidence="3">Leaf</tissue>
    </source>
</reference>
<dbReference type="Pfam" id="PF13041">
    <property type="entry name" value="PPR_2"/>
    <property type="match status" value="3"/>
</dbReference>
<evidence type="ECO:0000313" key="3">
    <source>
        <dbReference type="EMBL" id="KAK9088425.1"/>
    </source>
</evidence>
<dbReference type="PANTHER" id="PTHR47926">
    <property type="entry name" value="PENTATRICOPEPTIDE REPEAT-CONTAINING PROTEIN"/>
    <property type="match status" value="1"/>
</dbReference>
<dbReference type="InterPro" id="IPR011990">
    <property type="entry name" value="TPR-like_helical_dom_sf"/>
</dbReference>
<dbReference type="GO" id="GO:0003723">
    <property type="term" value="F:RNA binding"/>
    <property type="evidence" value="ECO:0007669"/>
    <property type="project" value="InterPro"/>
</dbReference>
<feature type="repeat" description="PPR" evidence="2">
    <location>
        <begin position="213"/>
        <end position="247"/>
    </location>
</feature>
<accession>A0AAP0HML4</accession>
<dbReference type="PANTHER" id="PTHR47926:SF347">
    <property type="entry name" value="PENTATRICOPEPTIDE REPEAT-CONTAINING PROTEIN"/>
    <property type="match status" value="1"/>
</dbReference>
<dbReference type="InterPro" id="IPR002885">
    <property type="entry name" value="PPR_rpt"/>
</dbReference>
<dbReference type="EMBL" id="JBBNAG010000012">
    <property type="protein sequence ID" value="KAK9088425.1"/>
    <property type="molecule type" value="Genomic_DNA"/>
</dbReference>
<gene>
    <name evidence="3" type="ORF">Scep_027507</name>
</gene>
<dbReference type="NCBIfam" id="TIGR00756">
    <property type="entry name" value="PPR"/>
    <property type="match status" value="5"/>
</dbReference>
<dbReference type="InterPro" id="IPR046960">
    <property type="entry name" value="PPR_At4g14850-like_plant"/>
</dbReference>
<protein>
    <recommendedName>
        <fullName evidence="5">Pentatricopeptide repeat-containing protein</fullName>
    </recommendedName>
</protein>
<dbReference type="AlphaFoldDB" id="A0AAP0HML4"/>
<feature type="repeat" description="PPR" evidence="2">
    <location>
        <begin position="417"/>
        <end position="451"/>
    </location>
</feature>
<evidence type="ECO:0000256" key="1">
    <source>
        <dbReference type="ARBA" id="ARBA00022737"/>
    </source>
</evidence>
<evidence type="ECO:0000313" key="4">
    <source>
        <dbReference type="Proteomes" id="UP001419268"/>
    </source>
</evidence>
<dbReference type="PROSITE" id="PS51375">
    <property type="entry name" value="PPR"/>
    <property type="match status" value="5"/>
</dbReference>
<sequence>MLSQLVQFWTKRPSTTECKVPMHYSSSLLAKLLSFTSCSEMGTKPMCPNELMSPLVLKSCSHLESLRTIRGHAVRLGYTSSYMMGTSFHWKSSARGLCGVAEEVTKKMPIDNLNNWNTLIHDAFKGGNAEICFFYFGKMRMQRLEPNSLTVVNLLRASTVLNSLDAGRMVHLLIVLFSLSYNLSVNTALLTMYLKLGSLETAALLFERMPEKDCVVWNILISAYSRKGYPNEALKLLVQMVKSGTRPDLFTAIAIISSIAELQALQLGRQVHAHVIRNGSDYQASVHNCLIDMYGKCGELEIAMKIFDSMLNKTVVSWSSMIKVYVRNDRCSDALYLFTKMKLYGTRPDSVTIINILPACVDAGVLEQVKYLHGHAIKDGLNLTVSVVTAFLICYSRCGCIEMAQKIFDEEKVDFKDIFSWNSMISAYSKHGDWSQCFSLYGRMKNLKLRPDHVTFLGLLTACVNSGFVEKGWECFKEMEKYDCKPNQEHYACMVDLLGRTGHANEAFGLVRSMPFEPDARIWGPLLSACKTHSETELAEFAAEKLINMEPKNAGNYVLLSNIYAAAGKWDGVAKMRSVLRDRGLKKTPGCSWIEINGRVHEFRVAHQSHPELEDIYATLASLKMVFKLERKMISETVT</sequence>
<evidence type="ECO:0008006" key="5">
    <source>
        <dbReference type="Google" id="ProtNLM"/>
    </source>
</evidence>
<name>A0AAP0HML4_9MAGN</name>
<dbReference type="FunFam" id="1.25.40.10:FF:000366">
    <property type="entry name" value="Pentatricopeptide (PPR) repeat-containing protein"/>
    <property type="match status" value="1"/>
</dbReference>
<dbReference type="GO" id="GO:0009451">
    <property type="term" value="P:RNA modification"/>
    <property type="evidence" value="ECO:0007669"/>
    <property type="project" value="InterPro"/>
</dbReference>
<dbReference type="Gene3D" id="1.25.40.10">
    <property type="entry name" value="Tetratricopeptide repeat domain"/>
    <property type="match status" value="2"/>
</dbReference>
<proteinExistence type="predicted"/>
<feature type="repeat" description="PPR" evidence="2">
    <location>
        <begin position="452"/>
        <end position="486"/>
    </location>
</feature>
<keyword evidence="1" id="KW-0677">Repeat</keyword>
<keyword evidence="4" id="KW-1185">Reference proteome</keyword>
<comment type="caution">
    <text evidence="3">The sequence shown here is derived from an EMBL/GenBank/DDBJ whole genome shotgun (WGS) entry which is preliminary data.</text>
</comment>
<organism evidence="3 4">
    <name type="scientific">Stephania cephalantha</name>
    <dbReference type="NCBI Taxonomy" id="152367"/>
    <lineage>
        <taxon>Eukaryota</taxon>
        <taxon>Viridiplantae</taxon>
        <taxon>Streptophyta</taxon>
        <taxon>Embryophyta</taxon>
        <taxon>Tracheophyta</taxon>
        <taxon>Spermatophyta</taxon>
        <taxon>Magnoliopsida</taxon>
        <taxon>Ranunculales</taxon>
        <taxon>Menispermaceae</taxon>
        <taxon>Menispermoideae</taxon>
        <taxon>Cissampelideae</taxon>
        <taxon>Stephania</taxon>
    </lineage>
</organism>